<evidence type="ECO:0000313" key="3">
    <source>
        <dbReference type="EMBL" id="SBV96826.1"/>
    </source>
</evidence>
<feature type="chain" id="PRO_5012939560" description="SPOR domain-containing protein" evidence="1">
    <location>
        <begin position="21"/>
        <end position="167"/>
    </location>
</feature>
<evidence type="ECO:0000259" key="2">
    <source>
        <dbReference type="PROSITE" id="PS51724"/>
    </source>
</evidence>
<evidence type="ECO:0000256" key="1">
    <source>
        <dbReference type="SAM" id="SignalP"/>
    </source>
</evidence>
<keyword evidence="1" id="KW-0732">Signal</keyword>
<name>A0A212JBM2_9BACT</name>
<dbReference type="SUPFAM" id="SSF110997">
    <property type="entry name" value="Sporulation related repeat"/>
    <property type="match status" value="1"/>
</dbReference>
<dbReference type="InterPro" id="IPR036680">
    <property type="entry name" value="SPOR-like_sf"/>
</dbReference>
<sequence>MKKSLYIFLVLCLFSGFALAQDDNKTIIDELNSSKWGQGNIKVMQDEAVQNILGVRQITVIDTTKTVGVIDPTANFTKVRGFKIQVFSGNNQQRSKREAESKQAQVKSAFPELETVVSFQSPFWRLRVGNFTSRADADGVLKEMKKTFPAFGREMYVVPDVVKKPVQ</sequence>
<protein>
    <recommendedName>
        <fullName evidence="2">SPOR domain-containing protein</fullName>
    </recommendedName>
</protein>
<dbReference type="Gene3D" id="3.30.70.1070">
    <property type="entry name" value="Sporulation related repeat"/>
    <property type="match status" value="1"/>
</dbReference>
<dbReference type="EMBL" id="FLUM01000001">
    <property type="protein sequence ID" value="SBV96826.1"/>
    <property type="molecule type" value="Genomic_DNA"/>
</dbReference>
<dbReference type="Pfam" id="PF05036">
    <property type="entry name" value="SPOR"/>
    <property type="match status" value="1"/>
</dbReference>
<accession>A0A212JBM2</accession>
<feature type="signal peptide" evidence="1">
    <location>
        <begin position="1"/>
        <end position="20"/>
    </location>
</feature>
<feature type="domain" description="SPOR" evidence="2">
    <location>
        <begin position="76"/>
        <end position="159"/>
    </location>
</feature>
<gene>
    <name evidence="3" type="ORF">KL86DYS1_11750</name>
</gene>
<dbReference type="RefSeq" id="WP_296939991.1">
    <property type="nucleotide sequence ID" value="NZ_LT599032.1"/>
</dbReference>
<proteinExistence type="predicted"/>
<organism evidence="3">
    <name type="scientific">uncultured Dysgonomonas sp</name>
    <dbReference type="NCBI Taxonomy" id="206096"/>
    <lineage>
        <taxon>Bacteria</taxon>
        <taxon>Pseudomonadati</taxon>
        <taxon>Bacteroidota</taxon>
        <taxon>Bacteroidia</taxon>
        <taxon>Bacteroidales</taxon>
        <taxon>Dysgonomonadaceae</taxon>
        <taxon>Dysgonomonas</taxon>
        <taxon>environmental samples</taxon>
    </lineage>
</organism>
<dbReference type="AlphaFoldDB" id="A0A212JBM2"/>
<reference evidence="3" key="1">
    <citation type="submission" date="2016-04" db="EMBL/GenBank/DDBJ databases">
        <authorList>
            <person name="Evans L.H."/>
            <person name="Alamgir A."/>
            <person name="Owens N."/>
            <person name="Weber N.D."/>
            <person name="Virtaneva K."/>
            <person name="Barbian K."/>
            <person name="Babar A."/>
            <person name="Rosenke K."/>
        </authorList>
    </citation>
    <scope>NUCLEOTIDE SEQUENCE</scope>
    <source>
        <strain evidence="3">86-1</strain>
    </source>
</reference>
<dbReference type="InterPro" id="IPR007730">
    <property type="entry name" value="SPOR-like_dom"/>
</dbReference>
<dbReference type="PROSITE" id="PS51724">
    <property type="entry name" value="SPOR"/>
    <property type="match status" value="1"/>
</dbReference>
<dbReference type="GO" id="GO:0042834">
    <property type="term" value="F:peptidoglycan binding"/>
    <property type="evidence" value="ECO:0007669"/>
    <property type="project" value="InterPro"/>
</dbReference>